<keyword evidence="2" id="KW-1133">Transmembrane helix</keyword>
<dbReference type="WBParaSite" id="PSAMB.scaffold2799size21227.g19224.t1">
    <property type="protein sequence ID" value="PSAMB.scaffold2799size21227.g19224.t1"/>
    <property type="gene ID" value="PSAMB.scaffold2799size21227.g19224"/>
</dbReference>
<feature type="chain" id="PRO_5037643376" evidence="3">
    <location>
        <begin position="20"/>
        <end position="189"/>
    </location>
</feature>
<dbReference type="Proteomes" id="UP000887566">
    <property type="component" value="Unplaced"/>
</dbReference>
<feature type="transmembrane region" description="Helical" evidence="2">
    <location>
        <begin position="105"/>
        <end position="125"/>
    </location>
</feature>
<feature type="transmembrane region" description="Helical" evidence="2">
    <location>
        <begin position="69"/>
        <end position="93"/>
    </location>
</feature>
<organism evidence="4 5">
    <name type="scientific">Plectus sambesii</name>
    <dbReference type="NCBI Taxonomy" id="2011161"/>
    <lineage>
        <taxon>Eukaryota</taxon>
        <taxon>Metazoa</taxon>
        <taxon>Ecdysozoa</taxon>
        <taxon>Nematoda</taxon>
        <taxon>Chromadorea</taxon>
        <taxon>Plectida</taxon>
        <taxon>Plectina</taxon>
        <taxon>Plectoidea</taxon>
        <taxon>Plectidae</taxon>
        <taxon>Plectus</taxon>
    </lineage>
</organism>
<feature type="transmembrane region" description="Helical" evidence="2">
    <location>
        <begin position="37"/>
        <end position="57"/>
    </location>
</feature>
<accession>A0A914VYX9</accession>
<protein>
    <submittedName>
        <fullName evidence="5">Uncharacterized protein</fullName>
    </submittedName>
</protein>
<feature type="compositionally biased region" description="Polar residues" evidence="1">
    <location>
        <begin position="172"/>
        <end position="182"/>
    </location>
</feature>
<dbReference type="AlphaFoldDB" id="A0A914VYX9"/>
<evidence type="ECO:0000256" key="2">
    <source>
        <dbReference type="SAM" id="Phobius"/>
    </source>
</evidence>
<reference evidence="5" key="1">
    <citation type="submission" date="2022-11" db="UniProtKB">
        <authorList>
            <consortium name="WormBaseParasite"/>
        </authorList>
    </citation>
    <scope>IDENTIFICATION</scope>
</reference>
<sequence length="189" mass="20343">MIINVQLTLFAVLLLEAEALGISIDHVIKAFLNDRKAGAGVTAILLSGGHMPTLWIYAHAMYNGQTGLLLPYLCARASLNVALLISMALMIAWHGHTPHHWTFSSLLPTAFTLFVLGAVCQTLVLKCRSHISRTGGSGFNFAETARIISSSTNQIDPATTASTTTRYYTDGLSDSTPQSPSVNAMRLPK</sequence>
<feature type="region of interest" description="Disordered" evidence="1">
    <location>
        <begin position="170"/>
        <end position="189"/>
    </location>
</feature>
<keyword evidence="3" id="KW-0732">Signal</keyword>
<feature type="signal peptide" evidence="3">
    <location>
        <begin position="1"/>
        <end position="19"/>
    </location>
</feature>
<evidence type="ECO:0000313" key="4">
    <source>
        <dbReference type="Proteomes" id="UP000887566"/>
    </source>
</evidence>
<keyword evidence="2" id="KW-0472">Membrane</keyword>
<proteinExistence type="predicted"/>
<evidence type="ECO:0000256" key="1">
    <source>
        <dbReference type="SAM" id="MobiDB-lite"/>
    </source>
</evidence>
<keyword evidence="2" id="KW-0812">Transmembrane</keyword>
<name>A0A914VYX9_9BILA</name>
<keyword evidence="4" id="KW-1185">Reference proteome</keyword>
<evidence type="ECO:0000313" key="5">
    <source>
        <dbReference type="WBParaSite" id="PSAMB.scaffold2799size21227.g19224.t1"/>
    </source>
</evidence>
<evidence type="ECO:0000256" key="3">
    <source>
        <dbReference type="SAM" id="SignalP"/>
    </source>
</evidence>